<feature type="compositionally biased region" description="Polar residues" evidence="2">
    <location>
        <begin position="1053"/>
        <end position="1078"/>
    </location>
</feature>
<feature type="region of interest" description="Disordered" evidence="2">
    <location>
        <begin position="983"/>
        <end position="1078"/>
    </location>
</feature>
<dbReference type="EMBL" id="JAACXV010000235">
    <property type="protein sequence ID" value="KAF7281581.1"/>
    <property type="molecule type" value="Genomic_DNA"/>
</dbReference>
<feature type="compositionally biased region" description="Basic and acidic residues" evidence="2">
    <location>
        <begin position="821"/>
        <end position="830"/>
    </location>
</feature>
<feature type="compositionally biased region" description="Basic residues" evidence="2">
    <location>
        <begin position="262"/>
        <end position="276"/>
    </location>
</feature>
<feature type="region of interest" description="Disordered" evidence="2">
    <location>
        <begin position="2254"/>
        <end position="2273"/>
    </location>
</feature>
<feature type="compositionally biased region" description="Basic and acidic residues" evidence="2">
    <location>
        <begin position="1439"/>
        <end position="1451"/>
    </location>
</feature>
<dbReference type="Gene3D" id="2.30.30.140">
    <property type="match status" value="1"/>
</dbReference>
<dbReference type="OrthoDB" id="6381815at2759"/>
<feature type="compositionally biased region" description="Basic residues" evidence="2">
    <location>
        <begin position="567"/>
        <end position="578"/>
    </location>
</feature>
<feature type="region of interest" description="Disordered" evidence="2">
    <location>
        <begin position="425"/>
        <end position="465"/>
    </location>
</feature>
<accession>A0A834MGP9</accession>
<evidence type="ECO:0000259" key="3">
    <source>
        <dbReference type="PROSITE" id="PS50812"/>
    </source>
</evidence>
<feature type="region of interest" description="Disordered" evidence="2">
    <location>
        <begin position="3042"/>
        <end position="3067"/>
    </location>
</feature>
<feature type="compositionally biased region" description="Basic and acidic residues" evidence="2">
    <location>
        <begin position="298"/>
        <end position="315"/>
    </location>
</feature>
<gene>
    <name evidence="4" type="ORF">GWI33_004548</name>
</gene>
<protein>
    <recommendedName>
        <fullName evidence="3">PWWP domain-containing protein</fullName>
    </recommendedName>
</protein>
<feature type="region of interest" description="Disordered" evidence="2">
    <location>
        <begin position="1601"/>
        <end position="1654"/>
    </location>
</feature>
<feature type="compositionally biased region" description="Basic and acidic residues" evidence="2">
    <location>
        <begin position="1757"/>
        <end position="1772"/>
    </location>
</feature>
<proteinExistence type="predicted"/>
<feature type="compositionally biased region" description="Polar residues" evidence="2">
    <location>
        <begin position="1602"/>
        <end position="1620"/>
    </location>
</feature>
<name>A0A834MGP9_RHYFE</name>
<feature type="region of interest" description="Disordered" evidence="2">
    <location>
        <begin position="1393"/>
        <end position="1523"/>
    </location>
</feature>
<feature type="compositionally biased region" description="Basic residues" evidence="2">
    <location>
        <begin position="1022"/>
        <end position="1031"/>
    </location>
</feature>
<feature type="compositionally biased region" description="Basic residues" evidence="2">
    <location>
        <begin position="710"/>
        <end position="722"/>
    </location>
</feature>
<dbReference type="SUPFAM" id="SSF63748">
    <property type="entry name" value="Tudor/PWWP/MBT"/>
    <property type="match status" value="1"/>
</dbReference>
<feature type="region of interest" description="Disordered" evidence="2">
    <location>
        <begin position="496"/>
        <end position="517"/>
    </location>
</feature>
<feature type="coiled-coil region" evidence="1">
    <location>
        <begin position="1244"/>
        <end position="1271"/>
    </location>
</feature>
<feature type="compositionally biased region" description="Basic and acidic residues" evidence="2">
    <location>
        <begin position="1032"/>
        <end position="1045"/>
    </location>
</feature>
<feature type="region of interest" description="Disordered" evidence="2">
    <location>
        <begin position="547"/>
        <end position="895"/>
    </location>
</feature>
<comment type="caution">
    <text evidence="4">The sequence shown here is derived from an EMBL/GenBank/DDBJ whole genome shotgun (WGS) entry which is preliminary data.</text>
</comment>
<feature type="domain" description="PWWP" evidence="3">
    <location>
        <begin position="16"/>
        <end position="72"/>
    </location>
</feature>
<keyword evidence="5" id="KW-1185">Reference proteome</keyword>
<feature type="compositionally biased region" description="Low complexity" evidence="2">
    <location>
        <begin position="834"/>
        <end position="845"/>
    </location>
</feature>
<feature type="compositionally biased region" description="Basic and acidic residues" evidence="2">
    <location>
        <begin position="1625"/>
        <end position="1648"/>
    </location>
</feature>
<feature type="compositionally biased region" description="Polar residues" evidence="2">
    <location>
        <begin position="1467"/>
        <end position="1482"/>
    </location>
</feature>
<organism evidence="4 5">
    <name type="scientific">Rhynchophorus ferrugineus</name>
    <name type="common">Red palm weevil</name>
    <name type="synonym">Curculio ferrugineus</name>
    <dbReference type="NCBI Taxonomy" id="354439"/>
    <lineage>
        <taxon>Eukaryota</taxon>
        <taxon>Metazoa</taxon>
        <taxon>Ecdysozoa</taxon>
        <taxon>Arthropoda</taxon>
        <taxon>Hexapoda</taxon>
        <taxon>Insecta</taxon>
        <taxon>Pterygota</taxon>
        <taxon>Neoptera</taxon>
        <taxon>Endopterygota</taxon>
        <taxon>Coleoptera</taxon>
        <taxon>Polyphaga</taxon>
        <taxon>Cucujiformia</taxon>
        <taxon>Curculionidae</taxon>
        <taxon>Dryophthorinae</taxon>
        <taxon>Rhynchophorus</taxon>
    </lineage>
</organism>
<feature type="compositionally biased region" description="Basic residues" evidence="2">
    <location>
        <begin position="650"/>
        <end position="660"/>
    </location>
</feature>
<feature type="compositionally biased region" description="Polar residues" evidence="2">
    <location>
        <begin position="316"/>
        <end position="328"/>
    </location>
</feature>
<sequence>MYDDTDAIDNAPVYNRGDIVWVKLSGCWWPGEVKNIEDVPQELLSQFRKAPLVIVKFFDEDSYEYVKNWAHIYPYNCEKKNDFIKKGMVGFRSKSSHMSKFPTDIGTAEERTNGNPNILSLPEFLPVKKINYDEIFGSSLAKKPKLSSTKKITGKDASQPLITHRRFVGKDDYKAYIRLQYPGKYILCDSDEEEIKKLNREPTKDLNCRFCSFITKRLEVMILHAKTHLKANVTSSAKRKSMKSKNVILTDSESESEMIKSSRPRQKKKKGPKSKKQNSYSHLEDWCETDEELQNNKSENKGESVVESDSKENSKNADNSIASPVNKNTQEDIKNCFDFEEEDEDEIMLPSSIGRKIPRVLPEKPKTNISELIEEESEKKISDEAGDLLQVNEKSTNQPIDINVTPNEGDETIDKAFNELMEETSVPKLDNITQTLKPEQNFHDATTIKYPDKGGTASEGGTSERKCITSFEDFETGFQERELKQQSDVNDKITDTAKRSDEMHEGSCSISKEWEKSNENEITEAVKIANATISSKKAIEDSVNLEIDNKIPNEQEPDVQVETKKSTGTKKHAGRKSQRFPVQEDLGRVGGGQSFIPSEENTEIVASRRGRPKKKHEAAYMIQSDDAGLISQEPEENTKPISDSTEFKKINIHKTKKGKQKSILPEKRNSTETDVPKSDNIEATDNKLVEKKRNEKVDKSIQDHIEKHEGKGRRSKNKKRHSKPEIVVGVVENEEAASKSDSSELVEGNSDPSPNVENVKSFEGPVTAELSFQNFEEMIHKRNDLPSTKGRRKKSQTAAVKSKNPLDLEEKSTIAMDEIQAENKEEKENAVDASKSSKQSTSVSSDNETNVSVAKQGELNEESSEHKRSTSYKSRRRRKHSKSDLVQIEKNNKEPNVEVFALSKEKVENTELETEINVFSNNSEVKTSIPEDVSSKLVDNTTVACVTGSGSSDIEQKSETKPSIEENIVNRILSMSAILTVDTNKSDSNEAESCESPDAGKSGMAKSDEILESTEYKNTNTKTKRGRHKRPSKGEHIHINRRIDSDILETEGTETNSEKSISPSRQYKRQSPSNNKTTIIKPINKCLPKSVDQSVFESAIEENSPIEDDECPIVENSVENNSETTITEDVSEKILHLNTESKDGQINNTIEENSETEKNEIIKESNDDEASVNVVNQEHTEPETISSELQVQMAVIESPNESVIQTQFLHDKEQDKTIDQEAEVLEIKEESMNTSSVSVGDVLEDDISRELENSENKVNNIAEEANKNIEQHMHQCHQEDLCETAATVLDTLNVENEVNVETSCEYSTVELHEKLSNVENMPTDVLSNQKELCIIHTEMETPKQVTETEELLKTTEIDSDSIEKYNTSEPVDKNEDKVDGIVEESENVTTACDTNNAEDKEPDNEKQFADELNERKNSCSEKDEHISTDRQLHTISGPLEKDKRGEDKNFEESELILPLKKSKRANDISQFIDSQKDNTNAGLENKSSDNSVVQDSSPLEQPDSSDHLKCVPPKKKKIDSLNDQITLDISKSEEIPQPPKKKMQKLFESSQALEKSHDMPLMSPLAKKKNFLFQKEDYEQELETKQTRDNIKLKEEIKVDQSVESIQQSHASDLLSSTAELPNEQYDRSGDKNNEGLEKSVDVNESEQKAGPIEAIYKSDSYKASENSPDIDFEIEQKPLIESSLTTNEILNVIGITNNTDSNLSGELKQETEIKPLSTSVEVQENNEKHVTVEEKGDSKALLLESSEMQNELGSEEVNKDKSIDSPDKVESDALNTPEMHGILDPTIPGDIPFLPESELVPIEGTLTVMSEKDLADSQVEITPDKVISEKKPMTLGAFSMDFADVSFDNNTKCPKEKKIPKTPESIAKISTETRPIVSQSNRSYKSELLDILEGNSDSSESDSKYKSPFDGFDKKTPVTDMFDFEDAIPSQIVLSNKIQSDSVLLDSPKLLERLSMSTDSSKKITIQSDLKVNEGITKAIVNKPKPPIPKPGRKIIIKTSKTGPLTKSSSGGKPIILSEQIIRPANPPVSTKDQSQGIKRHFEDIEDVETAFIIPKVAKKSVEEEVIALTPDKTHILKQPTNKANVKAKILQQTIITSKGEIIQPQTTTTTTTTQSTPLQTDEIVFDINSMPIVLSDDLLSPESIQNMPVVLSEEMQKVTEKASGAIIKKAVSTMSSKQQIVFKTTQATTGTVIGKQGKPRILSNATPTTKINKPGAALLATLDGKPTKYVLVPSSMSATLSAGKTLKTVIKKQTPTPSKQQPVPQTSEIPSQPVGNKIMIVTNQHGQQHRVVLTPQHQKLIMQAQSGPKVTKTVIKGGIPKSRLESTSAGPSGIVPKTTLVTQNIISSASSVVSNTSGLLMPISKNVKAPTQTKKLSPKIPGKPQKTILIKNQLGQTVRRIQGTDDAELDRQVAEQLEAIKARSRQQQGTKSQDVISLNRQIPANKIAGPRRFIKKPDVLMKSKTTLKSSENTVPALAPISPQPKLASHLNLKSSSVTEKSTDALLQVSVANQSDTKLAKTDMKPDRPLNQLVIQDALGNQTTITEGQILALPSETVDGQPQSYMLVTLDETGNLTPLNNEALMSLDPSLGVGGDINNVVLQVDQGQGIMAAVKQTETPVNQKKVQAEDRLKTEPKKIIQGITPKMLPDEQTKVQELPTEINREDPSALSSDAPLGGQQLIVTGDPIATQKFLESLSDGTTDLANILANADGGSVIIQADGQQIFIKTNSSDAQSMVGLGGSPEGAGNPVFSSHKPNQDILAAALADTDVFQQTDQSLPNTSVKSQLSPGGGTSLYPMHVGNVLETSLTLSSPIMTPLEVPSTNSKKIDDQADILNQVPKNVDLPITITDPNISQTVSHQQSAGLMELTLRLTETTSSSDMNSPSSYAYTLPTLDEAVGMTQKPFNSSMPLLTDDVTEVEGSRSMKKKESLIGKDIDDHSTFDSLQLIQDTIETSKQHNPKSDTFGDINTLPILTEDVVEDSTSSIDSTKVARSSPKSKDHDIVNEGLCTLGGEMCSSLSEPPPDMFDLGPMITKEEEISSDISSVPEGTVMSPNSETSGEIPLQPQIVATLNDLKRPCSETENEQNEKRQKFE</sequence>
<dbReference type="CDD" id="cd05162">
    <property type="entry name" value="PWWP"/>
    <property type="match status" value="1"/>
</dbReference>
<feature type="region of interest" description="Disordered" evidence="2">
    <location>
        <begin position="390"/>
        <end position="410"/>
    </location>
</feature>
<feature type="compositionally biased region" description="Polar residues" evidence="2">
    <location>
        <begin position="392"/>
        <end position="406"/>
    </location>
</feature>
<feature type="compositionally biased region" description="Basic residues" evidence="2">
    <location>
        <begin position="869"/>
        <end position="881"/>
    </location>
</feature>
<dbReference type="PROSITE" id="PS50812">
    <property type="entry name" value="PWWP"/>
    <property type="match status" value="1"/>
</dbReference>
<evidence type="ECO:0000313" key="5">
    <source>
        <dbReference type="Proteomes" id="UP000625711"/>
    </source>
</evidence>
<feature type="compositionally biased region" description="Basic and acidic residues" evidence="2">
    <location>
        <begin position="664"/>
        <end position="709"/>
    </location>
</feature>
<evidence type="ECO:0000256" key="2">
    <source>
        <dbReference type="SAM" id="MobiDB-lite"/>
    </source>
</evidence>
<dbReference type="InterPro" id="IPR000313">
    <property type="entry name" value="PWWP_dom"/>
</dbReference>
<feature type="compositionally biased region" description="Basic and acidic residues" evidence="2">
    <location>
        <begin position="1397"/>
        <end position="1432"/>
    </location>
</feature>
<keyword evidence="1" id="KW-0175">Coiled coil</keyword>
<evidence type="ECO:0000256" key="1">
    <source>
        <dbReference type="SAM" id="Coils"/>
    </source>
</evidence>
<dbReference type="SMART" id="SM00293">
    <property type="entry name" value="PWWP"/>
    <property type="match status" value="1"/>
</dbReference>
<reference evidence="4" key="1">
    <citation type="submission" date="2020-08" db="EMBL/GenBank/DDBJ databases">
        <title>Genome sequencing and assembly of the red palm weevil Rhynchophorus ferrugineus.</title>
        <authorList>
            <person name="Dias G.B."/>
            <person name="Bergman C.M."/>
            <person name="Manee M."/>
        </authorList>
    </citation>
    <scope>NUCLEOTIDE SEQUENCE</scope>
    <source>
        <strain evidence="4">AA-2017</strain>
        <tissue evidence="4">Whole larva</tissue>
    </source>
</reference>
<feature type="region of interest" description="Disordered" evidence="2">
    <location>
        <begin position="232"/>
        <end position="329"/>
    </location>
</feature>
<feature type="compositionally biased region" description="Polar residues" evidence="2">
    <location>
        <begin position="1488"/>
        <end position="1499"/>
    </location>
</feature>
<feature type="region of interest" description="Disordered" evidence="2">
    <location>
        <begin position="1749"/>
        <end position="1773"/>
    </location>
</feature>
<dbReference type="Proteomes" id="UP000625711">
    <property type="component" value="Unassembled WGS sequence"/>
</dbReference>
<dbReference type="Pfam" id="PF00855">
    <property type="entry name" value="PWWP"/>
    <property type="match status" value="1"/>
</dbReference>
<evidence type="ECO:0000313" key="4">
    <source>
        <dbReference type="EMBL" id="KAF7281581.1"/>
    </source>
</evidence>
<feature type="region of interest" description="Disordered" evidence="2">
    <location>
        <begin position="3077"/>
        <end position="3096"/>
    </location>
</feature>
<feature type="compositionally biased region" description="Basic and acidic residues" evidence="2">
    <location>
        <begin position="496"/>
        <end position="505"/>
    </location>
</feature>